<evidence type="ECO:0000256" key="1">
    <source>
        <dbReference type="ARBA" id="ARBA00000382"/>
    </source>
</evidence>
<evidence type="ECO:0000259" key="16">
    <source>
        <dbReference type="SMART" id="SM00768"/>
    </source>
</evidence>
<dbReference type="FunFam" id="3.20.20.80:FF:000002">
    <property type="entry name" value="Glucan endo-1,3-beta-glucosidase 3"/>
    <property type="match status" value="1"/>
</dbReference>
<reference evidence="17 18" key="1">
    <citation type="journal article" date="2021" name="Nat. Plants">
        <title>The Taxus genome provides insights into paclitaxel biosynthesis.</title>
        <authorList>
            <person name="Xiong X."/>
            <person name="Gou J."/>
            <person name="Liao Q."/>
            <person name="Li Y."/>
            <person name="Zhou Q."/>
            <person name="Bi G."/>
            <person name="Li C."/>
            <person name="Du R."/>
            <person name="Wang X."/>
            <person name="Sun T."/>
            <person name="Guo L."/>
            <person name="Liang H."/>
            <person name="Lu P."/>
            <person name="Wu Y."/>
            <person name="Zhang Z."/>
            <person name="Ro D.K."/>
            <person name="Shang Y."/>
            <person name="Huang S."/>
            <person name="Yan J."/>
        </authorList>
    </citation>
    <scope>NUCLEOTIDE SEQUENCE [LARGE SCALE GENOMIC DNA]</scope>
    <source>
        <strain evidence="17">Ta-2019</strain>
    </source>
</reference>
<keyword evidence="12" id="KW-0325">Glycoprotein</keyword>
<dbReference type="AlphaFoldDB" id="A0AA38GP47"/>
<keyword evidence="9" id="KW-0611">Plant defense</keyword>
<accession>A0AA38GP47</accession>
<name>A0AA38GP47_TAXCH</name>
<evidence type="ECO:0000256" key="9">
    <source>
        <dbReference type="ARBA" id="ARBA00022821"/>
    </source>
</evidence>
<keyword evidence="10" id="KW-0472">Membrane</keyword>
<comment type="catalytic activity">
    <reaction evidence="1">
        <text>Hydrolysis of (1-&gt;3)-beta-D-glucosidic linkages in (1-&gt;3)-beta-D-glucans.</text>
        <dbReference type="EC" id="3.2.1.39"/>
    </reaction>
</comment>
<keyword evidence="6" id="KW-0336">GPI-anchor</keyword>
<keyword evidence="8 15" id="KW-0378">Hydrolase</keyword>
<evidence type="ECO:0000256" key="6">
    <source>
        <dbReference type="ARBA" id="ARBA00022622"/>
    </source>
</evidence>
<evidence type="ECO:0000256" key="15">
    <source>
        <dbReference type="RuleBase" id="RU004336"/>
    </source>
</evidence>
<evidence type="ECO:0000256" key="11">
    <source>
        <dbReference type="ARBA" id="ARBA00023157"/>
    </source>
</evidence>
<dbReference type="InterPro" id="IPR017853">
    <property type="entry name" value="GH"/>
</dbReference>
<dbReference type="GO" id="GO:0098552">
    <property type="term" value="C:side of membrane"/>
    <property type="evidence" value="ECO:0007669"/>
    <property type="project" value="UniProtKB-KW"/>
</dbReference>
<comment type="subcellular location">
    <subcellularLocation>
        <location evidence="2">Cell membrane</location>
        <topology evidence="2">Lipid-anchor</topology>
        <topology evidence="2">GPI-anchor</topology>
    </subcellularLocation>
</comment>
<dbReference type="GO" id="GO:0006952">
    <property type="term" value="P:defense response"/>
    <property type="evidence" value="ECO:0007669"/>
    <property type="project" value="UniProtKB-KW"/>
</dbReference>
<feature type="domain" description="X8" evidence="16">
    <location>
        <begin position="341"/>
        <end position="426"/>
    </location>
</feature>
<keyword evidence="13 15" id="KW-0326">Glycosidase</keyword>
<dbReference type="InterPro" id="IPR012946">
    <property type="entry name" value="X8"/>
</dbReference>
<evidence type="ECO:0000313" key="17">
    <source>
        <dbReference type="EMBL" id="KAH9325637.1"/>
    </source>
</evidence>
<dbReference type="EMBL" id="JAHRHJ020000002">
    <property type="protein sequence ID" value="KAH9325637.1"/>
    <property type="molecule type" value="Genomic_DNA"/>
</dbReference>
<keyword evidence="5" id="KW-1003">Cell membrane</keyword>
<dbReference type="InterPro" id="IPR044965">
    <property type="entry name" value="Glyco_hydro_17_plant"/>
</dbReference>
<dbReference type="OMA" id="NITAANW"/>
<dbReference type="GO" id="GO:0009506">
    <property type="term" value="C:plasmodesma"/>
    <property type="evidence" value="ECO:0007669"/>
    <property type="project" value="UniProtKB-ARBA"/>
</dbReference>
<evidence type="ECO:0000256" key="13">
    <source>
        <dbReference type="ARBA" id="ARBA00023295"/>
    </source>
</evidence>
<keyword evidence="7" id="KW-0732">Signal</keyword>
<dbReference type="GO" id="GO:0005886">
    <property type="term" value="C:plasma membrane"/>
    <property type="evidence" value="ECO:0007669"/>
    <property type="project" value="UniProtKB-SubCell"/>
</dbReference>
<evidence type="ECO:0000256" key="4">
    <source>
        <dbReference type="ARBA" id="ARBA00012780"/>
    </source>
</evidence>
<dbReference type="InterPro" id="IPR000490">
    <property type="entry name" value="Glyco_hydro_17"/>
</dbReference>
<dbReference type="SUPFAM" id="SSF51445">
    <property type="entry name" value="(Trans)glycosidases"/>
    <property type="match status" value="1"/>
</dbReference>
<proteinExistence type="inferred from homology"/>
<dbReference type="EC" id="3.2.1.39" evidence="4"/>
<dbReference type="Proteomes" id="UP000824469">
    <property type="component" value="Unassembled WGS sequence"/>
</dbReference>
<evidence type="ECO:0000256" key="3">
    <source>
        <dbReference type="ARBA" id="ARBA00008773"/>
    </source>
</evidence>
<comment type="caution">
    <text evidence="17">The sequence shown here is derived from an EMBL/GenBank/DDBJ whole genome shotgun (WGS) entry which is preliminary data.</text>
</comment>
<evidence type="ECO:0000256" key="2">
    <source>
        <dbReference type="ARBA" id="ARBA00004609"/>
    </source>
</evidence>
<dbReference type="Pfam" id="PF00332">
    <property type="entry name" value="Glyco_hydro_17"/>
    <property type="match status" value="1"/>
</dbReference>
<gene>
    <name evidence="17" type="ORF">KI387_005815</name>
</gene>
<keyword evidence="18" id="KW-1185">Reference proteome</keyword>
<feature type="non-terminal residue" evidence="17">
    <location>
        <position position="1"/>
    </location>
</feature>
<dbReference type="Gene3D" id="1.20.58.1040">
    <property type="match status" value="1"/>
</dbReference>
<evidence type="ECO:0000256" key="8">
    <source>
        <dbReference type="ARBA" id="ARBA00022801"/>
    </source>
</evidence>
<dbReference type="Gene3D" id="3.20.20.80">
    <property type="entry name" value="Glycosidases"/>
    <property type="match status" value="1"/>
</dbReference>
<keyword evidence="11" id="KW-1015">Disulfide bond</keyword>
<dbReference type="GO" id="GO:0005975">
    <property type="term" value="P:carbohydrate metabolic process"/>
    <property type="evidence" value="ECO:0007669"/>
    <property type="project" value="InterPro"/>
</dbReference>
<sequence length="428" mass="46396">AGAYVGVNIGTGLSSLPSPEQVVSFLKAENIKHVRLYDSDRGMLLALANTSIQVIISVPNNQVLAIGESNSSAANWVNKNVAAYLPDTNITGIVVGNEILTTLPNAALVLVSAMKFLHSALVAANLDEQVKVSSSHSFDIIREAFPPSQAYFNQSINGIIGSMLEFLLETDSFLMMNVYPYYTFAKGNGKVPLDYALFQPLTPDKEAVDPNTLLHYTNVFDAMVDATYYSMSNLNYTNISVVVAETGWPSKGDASEPHATMDNADTYNSNLVNHIFNSTGTPKRPGVQVNTYIYELYNEDLKPGPISEQNWGLFFANETPIYVLHLSGAGEFLANDTTNQTYCVTKPGADPKLLQAALDWACGPGQANCTPIQGGEVCFNPDTVEAHASYAFNSYYHKTEMAMGSCDFKGVATITTTDPSHDSCFYTG</sequence>
<evidence type="ECO:0000256" key="5">
    <source>
        <dbReference type="ARBA" id="ARBA00022475"/>
    </source>
</evidence>
<evidence type="ECO:0000256" key="7">
    <source>
        <dbReference type="ARBA" id="ARBA00022729"/>
    </source>
</evidence>
<evidence type="ECO:0000313" key="18">
    <source>
        <dbReference type="Proteomes" id="UP000824469"/>
    </source>
</evidence>
<evidence type="ECO:0000256" key="12">
    <source>
        <dbReference type="ARBA" id="ARBA00023180"/>
    </source>
</evidence>
<dbReference type="PROSITE" id="PS00587">
    <property type="entry name" value="GLYCOSYL_HYDROL_F17"/>
    <property type="match status" value="1"/>
</dbReference>
<organism evidence="17 18">
    <name type="scientific">Taxus chinensis</name>
    <name type="common">Chinese yew</name>
    <name type="synonym">Taxus wallichiana var. chinensis</name>
    <dbReference type="NCBI Taxonomy" id="29808"/>
    <lineage>
        <taxon>Eukaryota</taxon>
        <taxon>Viridiplantae</taxon>
        <taxon>Streptophyta</taxon>
        <taxon>Embryophyta</taxon>
        <taxon>Tracheophyta</taxon>
        <taxon>Spermatophyta</taxon>
        <taxon>Pinopsida</taxon>
        <taxon>Pinidae</taxon>
        <taxon>Conifers II</taxon>
        <taxon>Cupressales</taxon>
        <taxon>Taxaceae</taxon>
        <taxon>Taxus</taxon>
    </lineage>
</organism>
<evidence type="ECO:0000256" key="10">
    <source>
        <dbReference type="ARBA" id="ARBA00023136"/>
    </source>
</evidence>
<evidence type="ECO:0000256" key="14">
    <source>
        <dbReference type="RuleBase" id="RU004335"/>
    </source>
</evidence>
<feature type="non-terminal residue" evidence="17">
    <location>
        <position position="428"/>
    </location>
</feature>
<dbReference type="Pfam" id="PF07983">
    <property type="entry name" value="X8"/>
    <property type="match status" value="1"/>
</dbReference>
<dbReference type="SMART" id="SM00768">
    <property type="entry name" value="X8"/>
    <property type="match status" value="1"/>
</dbReference>
<dbReference type="PANTHER" id="PTHR32227">
    <property type="entry name" value="GLUCAN ENDO-1,3-BETA-GLUCOSIDASE BG1-RELATED-RELATED"/>
    <property type="match status" value="1"/>
</dbReference>
<keyword evidence="6" id="KW-0449">Lipoprotein</keyword>
<dbReference type="GO" id="GO:0042973">
    <property type="term" value="F:glucan endo-1,3-beta-D-glucosidase activity"/>
    <property type="evidence" value="ECO:0007669"/>
    <property type="project" value="UniProtKB-EC"/>
</dbReference>
<dbReference type="FunFam" id="1.20.58.1040:FF:000001">
    <property type="entry name" value="Glucan endo-1,3-beta-glucosidase 4"/>
    <property type="match status" value="1"/>
</dbReference>
<protein>
    <recommendedName>
        <fullName evidence="4">glucan endo-1,3-beta-D-glucosidase</fullName>
        <ecNumber evidence="4">3.2.1.39</ecNumber>
    </recommendedName>
</protein>
<comment type="similarity">
    <text evidence="3 14">Belongs to the glycosyl hydrolase 17 family.</text>
</comment>